<dbReference type="Gramene" id="OGLUM06G28420.1">
    <property type="protein sequence ID" value="OGLUM06G28420.1"/>
    <property type="gene ID" value="OGLUM06G28420"/>
</dbReference>
<accession>A0A0E0AE77</accession>
<sequence>MLLRHRLDLDVVVADEIAAPPLTLMGEILVRLVGGYVSLQTTTSWAESHRRPSYLILSATLRDHFD</sequence>
<dbReference type="AlphaFoldDB" id="A0A0E0AE77"/>
<evidence type="ECO:0000313" key="2">
    <source>
        <dbReference type="Proteomes" id="UP000026961"/>
    </source>
</evidence>
<evidence type="ECO:0000313" key="1">
    <source>
        <dbReference type="EnsemblPlants" id="OGLUM06G28420.1"/>
    </source>
</evidence>
<reference evidence="1" key="1">
    <citation type="submission" date="2015-04" db="UniProtKB">
        <authorList>
            <consortium name="EnsemblPlants"/>
        </authorList>
    </citation>
    <scope>IDENTIFICATION</scope>
</reference>
<dbReference type="Proteomes" id="UP000026961">
    <property type="component" value="Chromosome 6"/>
</dbReference>
<dbReference type="EnsemblPlants" id="OGLUM06G28420.1">
    <property type="protein sequence ID" value="OGLUM06G28420.1"/>
    <property type="gene ID" value="OGLUM06G28420"/>
</dbReference>
<dbReference type="HOGENOM" id="CLU_2835324_0_0_1"/>
<proteinExistence type="predicted"/>
<name>A0A0E0AE77_9ORYZ</name>
<protein>
    <submittedName>
        <fullName evidence="1">Uncharacterized protein</fullName>
    </submittedName>
</protein>
<reference evidence="1" key="2">
    <citation type="submission" date="2018-05" db="EMBL/GenBank/DDBJ databases">
        <title>OgluRS3 (Oryza glumaepatula Reference Sequence Version 3).</title>
        <authorList>
            <person name="Zhang J."/>
            <person name="Kudrna D."/>
            <person name="Lee S."/>
            <person name="Talag J."/>
            <person name="Welchert J."/>
            <person name="Wing R.A."/>
        </authorList>
    </citation>
    <scope>NUCLEOTIDE SEQUENCE [LARGE SCALE GENOMIC DNA]</scope>
</reference>
<organism evidence="1">
    <name type="scientific">Oryza glumipatula</name>
    <dbReference type="NCBI Taxonomy" id="40148"/>
    <lineage>
        <taxon>Eukaryota</taxon>
        <taxon>Viridiplantae</taxon>
        <taxon>Streptophyta</taxon>
        <taxon>Embryophyta</taxon>
        <taxon>Tracheophyta</taxon>
        <taxon>Spermatophyta</taxon>
        <taxon>Magnoliopsida</taxon>
        <taxon>Liliopsida</taxon>
        <taxon>Poales</taxon>
        <taxon>Poaceae</taxon>
        <taxon>BOP clade</taxon>
        <taxon>Oryzoideae</taxon>
        <taxon>Oryzeae</taxon>
        <taxon>Oryzinae</taxon>
        <taxon>Oryza</taxon>
    </lineage>
</organism>
<keyword evidence="2" id="KW-1185">Reference proteome</keyword>